<protein>
    <submittedName>
        <fullName evidence="2">Uncharacterized protein</fullName>
    </submittedName>
</protein>
<keyword evidence="1" id="KW-0812">Transmembrane</keyword>
<accession>A0A226D3D4</accession>
<feature type="transmembrane region" description="Helical" evidence="1">
    <location>
        <begin position="26"/>
        <end position="47"/>
    </location>
</feature>
<dbReference type="EMBL" id="LNIX01000043">
    <property type="protein sequence ID" value="OXA38766.1"/>
    <property type="molecule type" value="Genomic_DNA"/>
</dbReference>
<comment type="caution">
    <text evidence="2">The sequence shown here is derived from an EMBL/GenBank/DDBJ whole genome shotgun (WGS) entry which is preliminary data.</text>
</comment>
<evidence type="ECO:0000256" key="1">
    <source>
        <dbReference type="SAM" id="Phobius"/>
    </source>
</evidence>
<keyword evidence="1" id="KW-0472">Membrane</keyword>
<sequence>MIPRPDYDRGPDVKAAVKQMTHFPGVFYFLLDYIVPILVGFFSFSIWNPVYTMLRAVHNFEMYGTIVSIAIQISLGFISTVGFSMMVSTIGICILIISYRMSLRVDFVSHAGK</sequence>
<keyword evidence="3" id="KW-1185">Reference proteome</keyword>
<evidence type="ECO:0000313" key="3">
    <source>
        <dbReference type="Proteomes" id="UP000198287"/>
    </source>
</evidence>
<name>A0A226D3D4_FOLCA</name>
<gene>
    <name evidence="2" type="ORF">Fcan01_26453</name>
</gene>
<dbReference type="AlphaFoldDB" id="A0A226D3D4"/>
<reference evidence="2 3" key="1">
    <citation type="submission" date="2015-12" db="EMBL/GenBank/DDBJ databases">
        <title>The genome of Folsomia candida.</title>
        <authorList>
            <person name="Faddeeva A."/>
            <person name="Derks M.F."/>
            <person name="Anvar Y."/>
            <person name="Smit S."/>
            <person name="Van Straalen N."/>
            <person name="Roelofs D."/>
        </authorList>
    </citation>
    <scope>NUCLEOTIDE SEQUENCE [LARGE SCALE GENOMIC DNA]</scope>
    <source>
        <strain evidence="2 3">VU population</strain>
        <tissue evidence="2">Whole body</tissue>
    </source>
</reference>
<dbReference type="Proteomes" id="UP000198287">
    <property type="component" value="Unassembled WGS sequence"/>
</dbReference>
<feature type="transmembrane region" description="Helical" evidence="1">
    <location>
        <begin position="67"/>
        <end position="97"/>
    </location>
</feature>
<evidence type="ECO:0000313" key="2">
    <source>
        <dbReference type="EMBL" id="OXA38766.1"/>
    </source>
</evidence>
<organism evidence="2 3">
    <name type="scientific">Folsomia candida</name>
    <name type="common">Springtail</name>
    <dbReference type="NCBI Taxonomy" id="158441"/>
    <lineage>
        <taxon>Eukaryota</taxon>
        <taxon>Metazoa</taxon>
        <taxon>Ecdysozoa</taxon>
        <taxon>Arthropoda</taxon>
        <taxon>Hexapoda</taxon>
        <taxon>Collembola</taxon>
        <taxon>Entomobryomorpha</taxon>
        <taxon>Isotomoidea</taxon>
        <taxon>Isotomidae</taxon>
        <taxon>Proisotominae</taxon>
        <taxon>Folsomia</taxon>
    </lineage>
</organism>
<proteinExistence type="predicted"/>
<keyword evidence="1" id="KW-1133">Transmembrane helix</keyword>